<protein>
    <submittedName>
        <fullName evidence="1">Uncharacterized protein</fullName>
    </submittedName>
</protein>
<keyword evidence="2" id="KW-1185">Reference proteome</keyword>
<sequence>MMAWNGMPLRVGSSKGPGVIVLVQANNIAANLFLANNLIDLIASMNVTLAFLHNRTISEHSANCVSALTRNMDTSDCALSDRQRLQLPRGV</sequence>
<comment type="caution">
    <text evidence="1">The sequence shown here is derived from an EMBL/GenBank/DDBJ whole genome shotgun (WGS) entry which is preliminary data.</text>
</comment>
<dbReference type="Proteomes" id="UP000235916">
    <property type="component" value="Unassembled WGS sequence"/>
</dbReference>
<gene>
    <name evidence="1" type="ORF">C1O66_06325</name>
</gene>
<name>A0A2N8KUQ1_9BURK</name>
<organism evidence="1 2">
    <name type="scientific">Kinneretia aquatilis</name>
    <dbReference type="NCBI Taxonomy" id="2070761"/>
    <lineage>
        <taxon>Bacteria</taxon>
        <taxon>Pseudomonadati</taxon>
        <taxon>Pseudomonadota</taxon>
        <taxon>Betaproteobacteria</taxon>
        <taxon>Burkholderiales</taxon>
        <taxon>Sphaerotilaceae</taxon>
        <taxon>Roseateles</taxon>
    </lineage>
</organism>
<reference evidence="1 2" key="1">
    <citation type="submission" date="2018-01" db="EMBL/GenBank/DDBJ databases">
        <title>Draft genome sequence of Paucibacter aquatile CR182 isolated from freshwater of the Nakdong River.</title>
        <authorList>
            <person name="Choi A."/>
            <person name="Chung E.J."/>
        </authorList>
    </citation>
    <scope>NUCLEOTIDE SEQUENCE [LARGE SCALE GENOMIC DNA]</scope>
    <source>
        <strain evidence="1 2">CR182</strain>
    </source>
</reference>
<proteinExistence type="predicted"/>
<dbReference type="AlphaFoldDB" id="A0A2N8KUQ1"/>
<dbReference type="EMBL" id="POSP01000003">
    <property type="protein sequence ID" value="PND37185.1"/>
    <property type="molecule type" value="Genomic_DNA"/>
</dbReference>
<evidence type="ECO:0000313" key="1">
    <source>
        <dbReference type="EMBL" id="PND37185.1"/>
    </source>
</evidence>
<evidence type="ECO:0000313" key="2">
    <source>
        <dbReference type="Proteomes" id="UP000235916"/>
    </source>
</evidence>
<accession>A0A2N8KUQ1</accession>